<comment type="caution">
    <text evidence="1">The sequence shown here is derived from an EMBL/GenBank/DDBJ whole genome shotgun (WGS) entry which is preliminary data.</text>
</comment>
<name>A0A1V4BMW3_MICAE</name>
<evidence type="ECO:0000313" key="1">
    <source>
        <dbReference type="EMBL" id="OPF15253.1"/>
    </source>
</evidence>
<protein>
    <submittedName>
        <fullName evidence="1">Uncharacterized protein</fullName>
    </submittedName>
</protein>
<dbReference type="Proteomes" id="UP000189835">
    <property type="component" value="Unassembled WGS sequence"/>
</dbReference>
<reference evidence="1 2" key="1">
    <citation type="submission" date="2017-02" db="EMBL/GenBank/DDBJ databases">
        <title>Genome sequence of Microcystis aeruginosa KW.</title>
        <authorList>
            <person name="Oh H.-M."/>
            <person name="Ahn C.-Y."/>
            <person name="Jeong H."/>
            <person name="Srivastava A."/>
            <person name="Lee H.-G."/>
            <person name="Kang S.-R."/>
        </authorList>
    </citation>
    <scope>NUCLEOTIDE SEQUENCE [LARGE SCALE GENOMIC DNA]</scope>
    <source>
        <strain evidence="1 2">KW</strain>
    </source>
</reference>
<evidence type="ECO:0000313" key="2">
    <source>
        <dbReference type="Proteomes" id="UP000189835"/>
    </source>
</evidence>
<dbReference type="AlphaFoldDB" id="A0A1V4BMW3"/>
<organism evidence="1 2">
    <name type="scientific">Microcystis aeruginosa KW</name>
    <dbReference type="NCBI Taxonomy" id="1960155"/>
    <lineage>
        <taxon>Bacteria</taxon>
        <taxon>Bacillati</taxon>
        <taxon>Cyanobacteriota</taxon>
        <taxon>Cyanophyceae</taxon>
        <taxon>Oscillatoriophycideae</taxon>
        <taxon>Chroococcales</taxon>
        <taxon>Microcystaceae</taxon>
        <taxon>Microcystis</taxon>
    </lineage>
</organism>
<gene>
    <name evidence="1" type="ORF">B1L04_22235</name>
</gene>
<dbReference type="RefSeq" id="WP_008195905.1">
    <property type="nucleotide sequence ID" value="NZ_MVGR01000005.1"/>
</dbReference>
<sequence>MARYSCSYFVGISPHQTGFLYDDILSLGEFEIIKRRPDVLLLSEVPNDALFPQLVKVELFIHPPTSSELQIDLLVKNHELPLRTNNRCRQFFQSIHQIITNNYQGQSLTRITA</sequence>
<dbReference type="EMBL" id="MVGR01000005">
    <property type="protein sequence ID" value="OPF15253.1"/>
    <property type="molecule type" value="Genomic_DNA"/>
</dbReference>
<accession>A0A1V4BMW3</accession>
<proteinExistence type="predicted"/>